<sequence length="152" mass="17196">MGGIPVPGRTVPTTRIFELYISSCVPSSKKSATLDYINNLLENFDSEELANKIYNSLFYAVGDVDLKKLMGKWFTVNELINQDQHTGTFTTKQYSKNNDDILIIEGHGKKIGSDPGELLINFGYPDDPCPCESIFFHICKWRYRALLCSIEC</sequence>
<dbReference type="Proteomes" id="UP000274756">
    <property type="component" value="Unassembled WGS sequence"/>
</dbReference>
<proteinExistence type="predicted"/>
<dbReference type="SUPFAM" id="SSF50814">
    <property type="entry name" value="Lipocalins"/>
    <property type="match status" value="1"/>
</dbReference>
<gene>
    <name evidence="1" type="ORF">DME_LOCUS1088</name>
</gene>
<evidence type="ECO:0000313" key="4">
    <source>
        <dbReference type="WBParaSite" id="DME_0000619101-mRNA-1"/>
    </source>
</evidence>
<dbReference type="InterPro" id="IPR012674">
    <property type="entry name" value="Calycin"/>
</dbReference>
<dbReference type="EMBL" id="UYYG01000013">
    <property type="protein sequence ID" value="VDN51115.1"/>
    <property type="molecule type" value="Genomic_DNA"/>
</dbReference>
<dbReference type="OrthoDB" id="565904at2759"/>
<reference evidence="4" key="1">
    <citation type="submission" date="2017-02" db="UniProtKB">
        <authorList>
            <consortium name="WormBaseParasite"/>
        </authorList>
    </citation>
    <scope>IDENTIFICATION</scope>
</reference>
<dbReference type="STRING" id="318479.A0A0N4UFH8"/>
<dbReference type="AlphaFoldDB" id="A0A0N4UFH8"/>
<keyword evidence="3" id="KW-1185">Reference proteome</keyword>
<evidence type="ECO:0000313" key="1">
    <source>
        <dbReference type="EMBL" id="VDN51115.1"/>
    </source>
</evidence>
<evidence type="ECO:0000313" key="2">
    <source>
        <dbReference type="Proteomes" id="UP000038040"/>
    </source>
</evidence>
<dbReference type="WBParaSite" id="DME_0000619101-mRNA-1">
    <property type="protein sequence ID" value="DME_0000619101-mRNA-1"/>
    <property type="gene ID" value="DME_0000619101"/>
</dbReference>
<name>A0A0N4UFH8_DRAME</name>
<evidence type="ECO:0000313" key="3">
    <source>
        <dbReference type="Proteomes" id="UP000274756"/>
    </source>
</evidence>
<protein>
    <submittedName>
        <fullName evidence="4">Peptidase_M1 domain-containing protein</fullName>
    </submittedName>
</protein>
<organism evidence="2 4">
    <name type="scientific">Dracunculus medinensis</name>
    <name type="common">Guinea worm</name>
    <dbReference type="NCBI Taxonomy" id="318479"/>
    <lineage>
        <taxon>Eukaryota</taxon>
        <taxon>Metazoa</taxon>
        <taxon>Ecdysozoa</taxon>
        <taxon>Nematoda</taxon>
        <taxon>Chromadorea</taxon>
        <taxon>Rhabditida</taxon>
        <taxon>Spirurina</taxon>
        <taxon>Dracunculoidea</taxon>
        <taxon>Dracunculidae</taxon>
        <taxon>Dracunculus</taxon>
    </lineage>
</organism>
<accession>A0A0N4UFH8</accession>
<dbReference type="Proteomes" id="UP000038040">
    <property type="component" value="Unplaced"/>
</dbReference>
<reference evidence="1 3" key="2">
    <citation type="submission" date="2018-11" db="EMBL/GenBank/DDBJ databases">
        <authorList>
            <consortium name="Pathogen Informatics"/>
        </authorList>
    </citation>
    <scope>NUCLEOTIDE SEQUENCE [LARGE SCALE GENOMIC DNA]</scope>
</reference>